<dbReference type="Proteomes" id="UP000285301">
    <property type="component" value="Unassembled WGS sequence"/>
</dbReference>
<reference evidence="3 4" key="1">
    <citation type="journal article" date="2018" name="Gigascience">
        <title>Genomes of trombidid mites reveal novel predicted allergens and laterally-transferred genes associated with secondary metabolism.</title>
        <authorList>
            <person name="Dong X."/>
            <person name="Chaisiri K."/>
            <person name="Xia D."/>
            <person name="Armstrong S.D."/>
            <person name="Fang Y."/>
            <person name="Donnelly M.J."/>
            <person name="Kadowaki T."/>
            <person name="McGarry J.W."/>
            <person name="Darby A.C."/>
            <person name="Makepeace B.L."/>
        </authorList>
    </citation>
    <scope>NUCLEOTIDE SEQUENCE [LARGE SCALE GENOMIC DNA]</scope>
    <source>
        <strain evidence="3">UoL-WK</strain>
    </source>
</reference>
<dbReference type="SUPFAM" id="SSF48350">
    <property type="entry name" value="GTPase activation domain, GAP"/>
    <property type="match status" value="1"/>
</dbReference>
<dbReference type="GO" id="GO:0007165">
    <property type="term" value="P:signal transduction"/>
    <property type="evidence" value="ECO:0007669"/>
    <property type="project" value="InterPro"/>
</dbReference>
<dbReference type="EMBL" id="NCKU01000125">
    <property type="protein sequence ID" value="RWS17059.1"/>
    <property type="molecule type" value="Genomic_DNA"/>
</dbReference>
<accession>A0A443RP37</accession>
<evidence type="ECO:0000259" key="2">
    <source>
        <dbReference type="PROSITE" id="PS50238"/>
    </source>
</evidence>
<dbReference type="Pfam" id="PF00620">
    <property type="entry name" value="RhoGAP"/>
    <property type="match status" value="1"/>
</dbReference>
<dbReference type="GO" id="GO:0005737">
    <property type="term" value="C:cytoplasm"/>
    <property type="evidence" value="ECO:0007669"/>
    <property type="project" value="TreeGrafter"/>
</dbReference>
<dbReference type="STRING" id="1965070.A0A443RP37"/>
<evidence type="ECO:0000256" key="1">
    <source>
        <dbReference type="ARBA" id="ARBA00022468"/>
    </source>
</evidence>
<dbReference type="PANTHER" id="PTHR14963">
    <property type="entry name" value="RHO GTPASE ACTIVATING PROTEIN 18,19-RELATED"/>
    <property type="match status" value="1"/>
</dbReference>
<dbReference type="PANTHER" id="PTHR14963:SF7">
    <property type="entry name" value="RHO GTPASE-ACTIVATING PROTEIN 19"/>
    <property type="match status" value="1"/>
</dbReference>
<dbReference type="PROSITE" id="PS50238">
    <property type="entry name" value="RHOGAP"/>
    <property type="match status" value="1"/>
</dbReference>
<sequence>MFADENLSEECRSIETLRVKNEQLLLNLVKMHLLFTLDLSGDNFEQLFDCKTGFERKKNSIRKNKDDGIFGRELTEEGICRMYVLIDYIIQDKNITQEGLFRKCGSAVRQQELKYKLSHGKDVDLESGLYTVHDCANALKACLADLPQPLLTDAHFKLHCQIAKFVSPTMSPNTKQVAEQKRLKILQLLLLLLSPSVRKFVKDLLILLYKVKRSSEQNKMDSRSLATLFAPHLLCPKNMTGEDLQTFSSIMTDELQFMIENVNELFEPPKELVLDVNKELNDARSDDCTDGEIVHTVYAFCERDKTEEDYTQLQLAELYAHVHNMPDTPIKHKLIKQFNRQNGGKSPLVMKKSTPCKKAIKSIGNQLRKAGQNIFSRSSTKEQREEKSSMPTIKQIKKDCTEFLKTEASETIEREGELKPTKETNKNGNVVAFTEQVSAEVGVNVSEQNNFNPIFV</sequence>
<dbReference type="OrthoDB" id="10061772at2759"/>
<dbReference type="Gene3D" id="1.10.555.10">
    <property type="entry name" value="Rho GTPase activation protein"/>
    <property type="match status" value="1"/>
</dbReference>
<evidence type="ECO:0000313" key="3">
    <source>
        <dbReference type="EMBL" id="RWS17059.1"/>
    </source>
</evidence>
<dbReference type="InterPro" id="IPR000198">
    <property type="entry name" value="RhoGAP_dom"/>
</dbReference>
<keyword evidence="1" id="KW-0343">GTPase activation</keyword>
<comment type="caution">
    <text evidence="3">The sequence shown here is derived from an EMBL/GenBank/DDBJ whole genome shotgun (WGS) entry which is preliminary data.</text>
</comment>
<dbReference type="InterPro" id="IPR008936">
    <property type="entry name" value="Rho_GTPase_activation_prot"/>
</dbReference>
<evidence type="ECO:0000313" key="4">
    <source>
        <dbReference type="Proteomes" id="UP000285301"/>
    </source>
</evidence>
<organism evidence="3 4">
    <name type="scientific">Dinothrombium tinctorium</name>
    <dbReference type="NCBI Taxonomy" id="1965070"/>
    <lineage>
        <taxon>Eukaryota</taxon>
        <taxon>Metazoa</taxon>
        <taxon>Ecdysozoa</taxon>
        <taxon>Arthropoda</taxon>
        <taxon>Chelicerata</taxon>
        <taxon>Arachnida</taxon>
        <taxon>Acari</taxon>
        <taxon>Acariformes</taxon>
        <taxon>Trombidiformes</taxon>
        <taxon>Prostigmata</taxon>
        <taxon>Anystina</taxon>
        <taxon>Parasitengona</taxon>
        <taxon>Trombidioidea</taxon>
        <taxon>Trombidiidae</taxon>
        <taxon>Dinothrombium</taxon>
    </lineage>
</organism>
<dbReference type="SMART" id="SM00324">
    <property type="entry name" value="RhoGAP"/>
    <property type="match status" value="1"/>
</dbReference>
<protein>
    <submittedName>
        <fullName evidence="3">Rho GTPase-activating protein 19-like protein</fullName>
    </submittedName>
</protein>
<dbReference type="GO" id="GO:0051056">
    <property type="term" value="P:regulation of small GTPase mediated signal transduction"/>
    <property type="evidence" value="ECO:0007669"/>
    <property type="project" value="TreeGrafter"/>
</dbReference>
<feature type="domain" description="Rho-GAP" evidence="2">
    <location>
        <begin position="72"/>
        <end position="266"/>
    </location>
</feature>
<keyword evidence="4" id="KW-1185">Reference proteome</keyword>
<name>A0A443RP37_9ACAR</name>
<dbReference type="AlphaFoldDB" id="A0A443RP37"/>
<dbReference type="GO" id="GO:0005096">
    <property type="term" value="F:GTPase activator activity"/>
    <property type="evidence" value="ECO:0007669"/>
    <property type="project" value="UniProtKB-KW"/>
</dbReference>
<gene>
    <name evidence="3" type="ORF">B4U79_15128</name>
</gene>
<proteinExistence type="predicted"/>